<feature type="signal peptide" evidence="1">
    <location>
        <begin position="1"/>
        <end position="25"/>
    </location>
</feature>
<sequence>MGHVDAVTPTAFAVLLLSQATLASSQPTQTPRPFSAAEMLTAGQASQHTAIRYFVQANRHPRYVVSRNIPDHHVRRLMRHRRWRRIAACVSFGHPPVEANSSDVCGATNHSVRRTLPIARATRCCETAISAKQNQREFCGCPASNLRHQRVAQRERVPFSGRQIAASSPSRQLR</sequence>
<reference evidence="2 3" key="1">
    <citation type="journal article" date="2021" name="Nat. Commun.">
        <title>Genetic determinants of endophytism in the Arabidopsis root mycobiome.</title>
        <authorList>
            <person name="Mesny F."/>
            <person name="Miyauchi S."/>
            <person name="Thiergart T."/>
            <person name="Pickel B."/>
            <person name="Atanasova L."/>
            <person name="Karlsson M."/>
            <person name="Huettel B."/>
            <person name="Barry K.W."/>
            <person name="Haridas S."/>
            <person name="Chen C."/>
            <person name="Bauer D."/>
            <person name="Andreopoulos W."/>
            <person name="Pangilinan J."/>
            <person name="LaButti K."/>
            <person name="Riley R."/>
            <person name="Lipzen A."/>
            <person name="Clum A."/>
            <person name="Drula E."/>
            <person name="Henrissat B."/>
            <person name="Kohler A."/>
            <person name="Grigoriev I.V."/>
            <person name="Martin F.M."/>
            <person name="Hacquard S."/>
        </authorList>
    </citation>
    <scope>NUCLEOTIDE SEQUENCE [LARGE SCALE GENOMIC DNA]</scope>
    <source>
        <strain evidence="2 3">MPI-SDFR-AT-0080</strain>
    </source>
</reference>
<proteinExistence type="predicted"/>
<evidence type="ECO:0000313" key="3">
    <source>
        <dbReference type="Proteomes" id="UP000774617"/>
    </source>
</evidence>
<dbReference type="EMBL" id="JAGTJR010000002">
    <property type="protein sequence ID" value="KAH7063547.1"/>
    <property type="molecule type" value="Genomic_DNA"/>
</dbReference>
<evidence type="ECO:0000256" key="1">
    <source>
        <dbReference type="SAM" id="SignalP"/>
    </source>
</evidence>
<protein>
    <recommendedName>
        <fullName evidence="4">Secreted protein</fullName>
    </recommendedName>
</protein>
<name>A0ABQ8GST3_9PEZI</name>
<dbReference type="Proteomes" id="UP000774617">
    <property type="component" value="Unassembled WGS sequence"/>
</dbReference>
<comment type="caution">
    <text evidence="2">The sequence shown here is derived from an EMBL/GenBank/DDBJ whole genome shotgun (WGS) entry which is preliminary data.</text>
</comment>
<keyword evidence="3" id="KW-1185">Reference proteome</keyword>
<organism evidence="2 3">
    <name type="scientific">Macrophomina phaseolina</name>
    <dbReference type="NCBI Taxonomy" id="35725"/>
    <lineage>
        <taxon>Eukaryota</taxon>
        <taxon>Fungi</taxon>
        <taxon>Dikarya</taxon>
        <taxon>Ascomycota</taxon>
        <taxon>Pezizomycotina</taxon>
        <taxon>Dothideomycetes</taxon>
        <taxon>Dothideomycetes incertae sedis</taxon>
        <taxon>Botryosphaeriales</taxon>
        <taxon>Botryosphaeriaceae</taxon>
        <taxon>Macrophomina</taxon>
    </lineage>
</organism>
<evidence type="ECO:0000313" key="2">
    <source>
        <dbReference type="EMBL" id="KAH7063547.1"/>
    </source>
</evidence>
<evidence type="ECO:0008006" key="4">
    <source>
        <dbReference type="Google" id="ProtNLM"/>
    </source>
</evidence>
<keyword evidence="1" id="KW-0732">Signal</keyword>
<gene>
    <name evidence="2" type="ORF">B0J12DRAFT_172411</name>
</gene>
<accession>A0ABQ8GST3</accession>
<feature type="chain" id="PRO_5045673173" description="Secreted protein" evidence="1">
    <location>
        <begin position="26"/>
        <end position="174"/>
    </location>
</feature>